<reference evidence="2 3" key="1">
    <citation type="submission" date="2019-02" db="EMBL/GenBank/DDBJ databases">
        <title>Kribbella capetownensis sp. nov. and Kribbella speibonae sp. nov., isolated from soil.</title>
        <authorList>
            <person name="Curtis S.M."/>
            <person name="Norton I."/>
            <person name="Everest G.J."/>
            <person name="Meyers P.R."/>
        </authorList>
    </citation>
    <scope>NUCLEOTIDE SEQUENCE [LARGE SCALE GENOMIC DNA]</scope>
    <source>
        <strain evidence="2 3">NRRL B-24813</strain>
    </source>
</reference>
<sequence>MVGEKIGWKLVQAAFTIVVGLLASKAVTTAWKIASGGKPPKDGQGGYVEVVSWAVASGAAAAAAKLFAERRAASYWLKSTGSAPPGYEQDAKAPGGLVKSVEKQLEKD</sequence>
<dbReference type="RefSeq" id="WP_131352269.1">
    <property type="nucleotide sequence ID" value="NZ_SJKB01000001.1"/>
</dbReference>
<keyword evidence="1" id="KW-0812">Transmembrane</keyword>
<organism evidence="2 3">
    <name type="scientific">Kribbella pittospori</name>
    <dbReference type="NCBI Taxonomy" id="722689"/>
    <lineage>
        <taxon>Bacteria</taxon>
        <taxon>Bacillati</taxon>
        <taxon>Actinomycetota</taxon>
        <taxon>Actinomycetes</taxon>
        <taxon>Propionibacteriales</taxon>
        <taxon>Kribbellaceae</taxon>
        <taxon>Kribbella</taxon>
    </lineage>
</organism>
<dbReference type="EMBL" id="SJKB01000001">
    <property type="protein sequence ID" value="TCC66408.1"/>
    <property type="molecule type" value="Genomic_DNA"/>
</dbReference>
<evidence type="ECO:0000313" key="2">
    <source>
        <dbReference type="EMBL" id="TCC66408.1"/>
    </source>
</evidence>
<dbReference type="InterPro" id="IPR025329">
    <property type="entry name" value="DUF4235"/>
</dbReference>
<name>A0A4R0L663_9ACTN</name>
<gene>
    <name evidence="2" type="ORF">E0H73_05890</name>
</gene>
<comment type="caution">
    <text evidence="2">The sequence shown here is derived from an EMBL/GenBank/DDBJ whole genome shotgun (WGS) entry which is preliminary data.</text>
</comment>
<evidence type="ECO:0000256" key="1">
    <source>
        <dbReference type="SAM" id="Phobius"/>
    </source>
</evidence>
<dbReference type="Proteomes" id="UP000291144">
    <property type="component" value="Unassembled WGS sequence"/>
</dbReference>
<accession>A0A4R0L663</accession>
<keyword evidence="1" id="KW-0472">Membrane</keyword>
<dbReference type="Pfam" id="PF14019">
    <property type="entry name" value="DUF4235"/>
    <property type="match status" value="1"/>
</dbReference>
<evidence type="ECO:0000313" key="3">
    <source>
        <dbReference type="Proteomes" id="UP000291144"/>
    </source>
</evidence>
<proteinExistence type="predicted"/>
<keyword evidence="3" id="KW-1185">Reference proteome</keyword>
<protein>
    <submittedName>
        <fullName evidence="2">DUF4235 domain-containing protein</fullName>
    </submittedName>
</protein>
<dbReference type="AlphaFoldDB" id="A0A4R0L663"/>
<feature type="transmembrane region" description="Helical" evidence="1">
    <location>
        <begin position="50"/>
        <end position="68"/>
    </location>
</feature>
<dbReference type="OrthoDB" id="3828443at2"/>
<keyword evidence="1" id="KW-1133">Transmembrane helix</keyword>